<reference evidence="1" key="2">
    <citation type="submission" date="2019-01" db="EMBL/GenBank/DDBJ databases">
        <authorList>
            <consortium name="NCBI Pathogen Detection Project"/>
        </authorList>
    </citation>
    <scope>NUCLEOTIDE SEQUENCE</scope>
    <source>
        <strain evidence="1">BCW_3452</strain>
    </source>
</reference>
<reference evidence="1" key="1">
    <citation type="journal article" date="2018" name="Genome Biol.">
        <title>SKESA: strategic k-mer extension for scrupulous assemblies.</title>
        <authorList>
            <person name="Souvorov A."/>
            <person name="Agarwala R."/>
            <person name="Lipman D.J."/>
        </authorList>
    </citation>
    <scope>NUCLEOTIDE SEQUENCE</scope>
    <source>
        <strain evidence="1">BCW_3452</strain>
    </source>
</reference>
<dbReference type="EMBL" id="DACRBY010000020">
    <property type="protein sequence ID" value="HAS8541307.1"/>
    <property type="molecule type" value="Genomic_DNA"/>
</dbReference>
<sequence>MNTASITPQNEDRGPVCEIPEHLIPMCLGQLGWIAVTLNSGEVRWIDPNSPDSTPNTTTYAWYVSQMRVKNRSDTKFHRFTNGDLADLVEMRERRG</sequence>
<evidence type="ECO:0000313" key="1">
    <source>
        <dbReference type="EMBL" id="HAS8541307.1"/>
    </source>
</evidence>
<proteinExistence type="predicted"/>
<accession>A0A8H9N1X9</accession>
<dbReference type="AlphaFoldDB" id="A0A8H9N1X9"/>
<protein>
    <submittedName>
        <fullName evidence="1">Uncharacterized protein</fullName>
    </submittedName>
</protein>
<organism evidence="1">
    <name type="scientific">Vibrio vulnificus</name>
    <dbReference type="NCBI Taxonomy" id="672"/>
    <lineage>
        <taxon>Bacteria</taxon>
        <taxon>Pseudomonadati</taxon>
        <taxon>Pseudomonadota</taxon>
        <taxon>Gammaproteobacteria</taxon>
        <taxon>Vibrionales</taxon>
        <taxon>Vibrionaceae</taxon>
        <taxon>Vibrio</taxon>
    </lineage>
</organism>
<gene>
    <name evidence="1" type="ORF">I7730_16105</name>
</gene>
<dbReference type="Proteomes" id="UP000863257">
    <property type="component" value="Unassembled WGS sequence"/>
</dbReference>
<name>A0A8H9N1X9_VIBVL</name>
<comment type="caution">
    <text evidence="1">The sequence shown here is derived from an EMBL/GenBank/DDBJ whole genome shotgun (WGS) entry which is preliminary data.</text>
</comment>